<dbReference type="EC" id="2.4.1.337" evidence="3"/>
<keyword evidence="3" id="KW-0808">Transferase</keyword>
<feature type="domain" description="Glycosyl transferase family 1" evidence="1">
    <location>
        <begin position="198"/>
        <end position="361"/>
    </location>
</feature>
<organism evidence="3">
    <name type="scientific">bioreactor metagenome</name>
    <dbReference type="NCBI Taxonomy" id="1076179"/>
    <lineage>
        <taxon>unclassified sequences</taxon>
        <taxon>metagenomes</taxon>
        <taxon>ecological metagenomes</taxon>
    </lineage>
</organism>
<protein>
    <submittedName>
        <fullName evidence="3">Alpha-monoglucosyldiacylglycerol synthase</fullName>
        <ecNumber evidence="3">2.4.1.337</ecNumber>
    </submittedName>
</protein>
<dbReference type="AlphaFoldDB" id="A0A645BAP6"/>
<feature type="domain" description="Glycosyltransferase subfamily 4-like N-terminal" evidence="2">
    <location>
        <begin position="14"/>
        <end position="183"/>
    </location>
</feature>
<comment type="caution">
    <text evidence="3">The sequence shown here is derived from an EMBL/GenBank/DDBJ whole genome shotgun (WGS) entry which is preliminary data.</text>
</comment>
<dbReference type="EMBL" id="VSSQ01018923">
    <property type="protein sequence ID" value="MPM62549.1"/>
    <property type="molecule type" value="Genomic_DNA"/>
</dbReference>
<dbReference type="Pfam" id="PF00534">
    <property type="entry name" value="Glycos_transf_1"/>
    <property type="match status" value="1"/>
</dbReference>
<sequence>MRIAIFSDTYPPQINGVATSTYNLVHTLIDHGHDVLLVTVNRTDGKFKYENGIIEIPGILLKKLYGYRAAPIYHSKSMKILKEWKPDIIHNQSDGPIGQFSKIVARNLNVPIIYTYHTQYEDYTYYVTKGNFDRIARKSIQYYSRMIAKGSTGFITPSVKTKEMLRLYGSDVYISVIPTGIDFSLFQADKQNPEEIKAFKTAHGISDKTLVFLILGRLAAEKSMDISIKYYAGFIKSHKEVDTKMFVVGGGPARSSLELLTHELGISDHVEFLGPSPASKVPFYYHLANIYTSASITETQGLTFMEAMASGALLLARFDDNLTGVIEDNETGYFFTSEETFIEKVEKIISLTEEEKQTIQRNAFNAIEKYSIETFYRSIMEVYLRGVKAYW</sequence>
<dbReference type="PANTHER" id="PTHR45947:SF3">
    <property type="entry name" value="SULFOQUINOVOSYL TRANSFERASE SQD2"/>
    <property type="match status" value="1"/>
</dbReference>
<reference evidence="3" key="1">
    <citation type="submission" date="2019-08" db="EMBL/GenBank/DDBJ databases">
        <authorList>
            <person name="Kucharzyk K."/>
            <person name="Murdoch R.W."/>
            <person name="Higgins S."/>
            <person name="Loffler F."/>
        </authorList>
    </citation>
    <scope>NUCLEOTIDE SEQUENCE</scope>
</reference>
<dbReference type="SUPFAM" id="SSF53756">
    <property type="entry name" value="UDP-Glycosyltransferase/glycogen phosphorylase"/>
    <property type="match status" value="1"/>
</dbReference>
<dbReference type="PANTHER" id="PTHR45947">
    <property type="entry name" value="SULFOQUINOVOSYL TRANSFERASE SQD2"/>
    <property type="match status" value="1"/>
</dbReference>
<dbReference type="Pfam" id="PF13439">
    <property type="entry name" value="Glyco_transf_4"/>
    <property type="match status" value="1"/>
</dbReference>
<dbReference type="InterPro" id="IPR050194">
    <property type="entry name" value="Glycosyltransferase_grp1"/>
</dbReference>
<dbReference type="Gene3D" id="3.40.50.2000">
    <property type="entry name" value="Glycogen Phosphorylase B"/>
    <property type="match status" value="2"/>
</dbReference>
<dbReference type="InterPro" id="IPR001296">
    <property type="entry name" value="Glyco_trans_1"/>
</dbReference>
<dbReference type="InterPro" id="IPR028098">
    <property type="entry name" value="Glyco_trans_4-like_N"/>
</dbReference>
<evidence type="ECO:0000259" key="2">
    <source>
        <dbReference type="Pfam" id="PF13439"/>
    </source>
</evidence>
<dbReference type="GO" id="GO:0047228">
    <property type="term" value="F:1,2-diacylglycerol 3-glucosyltransferase activity"/>
    <property type="evidence" value="ECO:0007669"/>
    <property type="project" value="UniProtKB-EC"/>
</dbReference>
<evidence type="ECO:0000313" key="3">
    <source>
        <dbReference type="EMBL" id="MPM62549.1"/>
    </source>
</evidence>
<accession>A0A645BAP6</accession>
<proteinExistence type="predicted"/>
<name>A0A645BAP6_9ZZZZ</name>
<gene>
    <name evidence="3" type="ORF">SDC9_109422</name>
</gene>
<evidence type="ECO:0000259" key="1">
    <source>
        <dbReference type="Pfam" id="PF00534"/>
    </source>
</evidence>
<keyword evidence="3" id="KW-0328">Glycosyltransferase</keyword>